<dbReference type="AlphaFoldDB" id="A0A1F5YHP5"/>
<protein>
    <submittedName>
        <fullName evidence="9">Uncharacterized protein</fullName>
    </submittedName>
</protein>
<accession>A0A1F5YHP5</accession>
<sequence>MNSLWSLVVGLLNFLTYQTPIFYLTQSVWRDEAFSYFMAKPSIFRIIINTANDFNPPLYYLLLHLWIYLAGQSDILLRLLSFLFHLTGTYFAFLLSRHLTSKKQPYYLAFFYLFNPMLIYYAFEMRMYSLYALMATAAIYYFYIKNWKGYIIASILGLYSHSFFILVILSLVVYNFFHIKTRRYLLKTLSPILFFLPWIPILAVQFIKSKESWLYPVDLQLIKSVLGNLFTAYEGTPGSLWQYTFLLSLAILFFLILGVMNKKLKGDIFIYPIVIPLLIVLSYSVGKRPIYVNRYMIFVTVFEVIAVFIGIISIKNKTVRKSVAFVWMLLIILFNIYITPFRKKTDFKTIFNEINYIANENDEVYALTPIGFLESAYYYKYPNKTFVYNPQNIHIPNYIGVNVVFPNISKTDFPLPPSRVFMVKDDASFELLIQQ</sequence>
<name>A0A1F5YHP5_9BACT</name>
<gene>
    <name evidence="9" type="ORF">A2153_00475</name>
</gene>
<feature type="transmembrane region" description="Helical" evidence="8">
    <location>
        <begin position="324"/>
        <end position="341"/>
    </location>
</feature>
<dbReference type="PANTHER" id="PTHR33908:SF11">
    <property type="entry name" value="MEMBRANE PROTEIN"/>
    <property type="match status" value="1"/>
</dbReference>
<feature type="transmembrane region" description="Helical" evidence="8">
    <location>
        <begin position="150"/>
        <end position="177"/>
    </location>
</feature>
<evidence type="ECO:0000256" key="7">
    <source>
        <dbReference type="ARBA" id="ARBA00023136"/>
    </source>
</evidence>
<reference evidence="9 10" key="1">
    <citation type="journal article" date="2016" name="Nat. Commun.">
        <title>Thousands of microbial genomes shed light on interconnected biogeochemical processes in an aquifer system.</title>
        <authorList>
            <person name="Anantharaman K."/>
            <person name="Brown C.T."/>
            <person name="Hug L.A."/>
            <person name="Sharon I."/>
            <person name="Castelle C.J."/>
            <person name="Probst A.J."/>
            <person name="Thomas B.C."/>
            <person name="Singh A."/>
            <person name="Wilkins M.J."/>
            <person name="Karaoz U."/>
            <person name="Brodie E.L."/>
            <person name="Williams K.H."/>
            <person name="Hubbard S.S."/>
            <person name="Banfield J.F."/>
        </authorList>
    </citation>
    <scope>NUCLEOTIDE SEQUENCE [LARGE SCALE GENOMIC DNA]</scope>
</reference>
<keyword evidence="3" id="KW-0328">Glycosyltransferase</keyword>
<feature type="transmembrane region" description="Helical" evidence="8">
    <location>
        <begin position="292"/>
        <end position="312"/>
    </location>
</feature>
<dbReference type="InterPro" id="IPR050297">
    <property type="entry name" value="LipidA_mod_glycosyltrf_83"/>
</dbReference>
<evidence type="ECO:0000256" key="6">
    <source>
        <dbReference type="ARBA" id="ARBA00022989"/>
    </source>
</evidence>
<keyword evidence="7 8" id="KW-0472">Membrane</keyword>
<dbReference type="Proteomes" id="UP000177396">
    <property type="component" value="Unassembled WGS sequence"/>
</dbReference>
<dbReference type="PANTHER" id="PTHR33908">
    <property type="entry name" value="MANNOSYLTRANSFERASE YKCB-RELATED"/>
    <property type="match status" value="1"/>
</dbReference>
<evidence type="ECO:0000256" key="8">
    <source>
        <dbReference type="SAM" id="Phobius"/>
    </source>
</evidence>
<dbReference type="GO" id="GO:0009103">
    <property type="term" value="P:lipopolysaccharide biosynthetic process"/>
    <property type="evidence" value="ECO:0007669"/>
    <property type="project" value="UniProtKB-ARBA"/>
</dbReference>
<evidence type="ECO:0000256" key="3">
    <source>
        <dbReference type="ARBA" id="ARBA00022676"/>
    </source>
</evidence>
<organism evidence="9 10">
    <name type="scientific">Candidatus Gottesmanbacteria bacterium RBG_16_38_7b</name>
    <dbReference type="NCBI Taxonomy" id="1798372"/>
    <lineage>
        <taxon>Bacteria</taxon>
        <taxon>Candidatus Gottesmaniibacteriota</taxon>
    </lineage>
</organism>
<keyword evidence="2" id="KW-1003">Cell membrane</keyword>
<feature type="transmembrane region" description="Helical" evidence="8">
    <location>
        <begin position="189"/>
        <end position="207"/>
    </location>
</feature>
<feature type="transmembrane region" description="Helical" evidence="8">
    <location>
        <begin position="105"/>
        <end position="123"/>
    </location>
</feature>
<evidence type="ECO:0000256" key="2">
    <source>
        <dbReference type="ARBA" id="ARBA00022475"/>
    </source>
</evidence>
<comment type="subcellular location">
    <subcellularLocation>
        <location evidence="1">Cell membrane</location>
        <topology evidence="1">Multi-pass membrane protein</topology>
    </subcellularLocation>
</comment>
<comment type="caution">
    <text evidence="9">The sequence shown here is derived from an EMBL/GenBank/DDBJ whole genome shotgun (WGS) entry which is preliminary data.</text>
</comment>
<keyword evidence="4" id="KW-0808">Transferase</keyword>
<evidence type="ECO:0000256" key="1">
    <source>
        <dbReference type="ARBA" id="ARBA00004651"/>
    </source>
</evidence>
<dbReference type="GO" id="GO:0016763">
    <property type="term" value="F:pentosyltransferase activity"/>
    <property type="evidence" value="ECO:0007669"/>
    <property type="project" value="TreeGrafter"/>
</dbReference>
<proteinExistence type="predicted"/>
<keyword evidence="5 8" id="KW-0812">Transmembrane</keyword>
<feature type="transmembrane region" description="Helical" evidence="8">
    <location>
        <begin position="75"/>
        <end position="93"/>
    </location>
</feature>
<evidence type="ECO:0000313" key="9">
    <source>
        <dbReference type="EMBL" id="OGF99679.1"/>
    </source>
</evidence>
<dbReference type="EMBL" id="MFJB01000054">
    <property type="protein sequence ID" value="OGF99679.1"/>
    <property type="molecule type" value="Genomic_DNA"/>
</dbReference>
<feature type="transmembrane region" description="Helical" evidence="8">
    <location>
        <begin position="268"/>
        <end position="286"/>
    </location>
</feature>
<feature type="transmembrane region" description="Helical" evidence="8">
    <location>
        <begin position="240"/>
        <end position="261"/>
    </location>
</feature>
<evidence type="ECO:0000256" key="4">
    <source>
        <dbReference type="ARBA" id="ARBA00022679"/>
    </source>
</evidence>
<dbReference type="GO" id="GO:0005886">
    <property type="term" value="C:plasma membrane"/>
    <property type="evidence" value="ECO:0007669"/>
    <property type="project" value="UniProtKB-SubCell"/>
</dbReference>
<evidence type="ECO:0000256" key="5">
    <source>
        <dbReference type="ARBA" id="ARBA00022692"/>
    </source>
</evidence>
<keyword evidence="6 8" id="KW-1133">Transmembrane helix</keyword>
<evidence type="ECO:0000313" key="10">
    <source>
        <dbReference type="Proteomes" id="UP000177396"/>
    </source>
</evidence>